<dbReference type="STRING" id="1305731.GCA_000934705_00584"/>
<accession>A0A0P7Z434</accession>
<organism evidence="1 2">
    <name type="scientific">Marinobacter excellens HL-55</name>
    <dbReference type="NCBI Taxonomy" id="1305731"/>
    <lineage>
        <taxon>Bacteria</taxon>
        <taxon>Pseudomonadati</taxon>
        <taxon>Pseudomonadota</taxon>
        <taxon>Gammaproteobacteria</taxon>
        <taxon>Pseudomonadales</taxon>
        <taxon>Marinobacteraceae</taxon>
        <taxon>Marinobacter</taxon>
    </lineage>
</organism>
<sequence>MELVRIALVSWYFNKVWCCIFEYIMGFSSGLNNKL</sequence>
<evidence type="ECO:0000313" key="2">
    <source>
        <dbReference type="Proteomes" id="UP000050416"/>
    </source>
</evidence>
<protein>
    <submittedName>
        <fullName evidence="1">Uncharacterized protein</fullName>
    </submittedName>
</protein>
<comment type="caution">
    <text evidence="1">The sequence shown here is derived from an EMBL/GenBank/DDBJ whole genome shotgun (WGS) entry which is preliminary data.</text>
</comment>
<evidence type="ECO:0000313" key="1">
    <source>
        <dbReference type="EMBL" id="KPQ29107.1"/>
    </source>
</evidence>
<dbReference type="Proteomes" id="UP000050416">
    <property type="component" value="Unassembled WGS sequence"/>
</dbReference>
<gene>
    <name evidence="1" type="ORF">HLUCCX14_07475</name>
</gene>
<dbReference type="EMBL" id="LJZQ01000008">
    <property type="protein sequence ID" value="KPQ29107.1"/>
    <property type="molecule type" value="Genomic_DNA"/>
</dbReference>
<name>A0A0P7Z434_9GAMM</name>
<proteinExistence type="predicted"/>
<dbReference type="PATRIC" id="fig|1305731.5.peg.310"/>
<reference evidence="1 2" key="1">
    <citation type="submission" date="2015-09" db="EMBL/GenBank/DDBJ databases">
        <title>Identification and resolution of microdiversity through metagenomic sequencing of parallel consortia.</title>
        <authorList>
            <person name="Nelson W.C."/>
            <person name="Romine M.F."/>
            <person name="Lindemann S.R."/>
        </authorList>
    </citation>
    <scope>NUCLEOTIDE SEQUENCE [LARGE SCALE GENOMIC DNA]</scope>
    <source>
        <strain evidence="1">HL-55</strain>
    </source>
</reference>
<dbReference type="AlphaFoldDB" id="A0A0P7Z434"/>